<dbReference type="AlphaFoldDB" id="A0A6G0SDF8"/>
<name>A0A6G0SDF8_9STRA</name>
<organism evidence="2 3">
    <name type="scientific">Phytophthora fragariae</name>
    <dbReference type="NCBI Taxonomy" id="53985"/>
    <lineage>
        <taxon>Eukaryota</taxon>
        <taxon>Sar</taxon>
        <taxon>Stramenopiles</taxon>
        <taxon>Oomycota</taxon>
        <taxon>Peronosporomycetes</taxon>
        <taxon>Peronosporales</taxon>
        <taxon>Peronosporaceae</taxon>
        <taxon>Phytophthora</taxon>
    </lineage>
</organism>
<proteinExistence type="predicted"/>
<feature type="region of interest" description="Disordered" evidence="1">
    <location>
        <begin position="80"/>
        <end position="101"/>
    </location>
</feature>
<feature type="compositionally biased region" description="Pro residues" evidence="1">
    <location>
        <begin position="200"/>
        <end position="220"/>
    </location>
</feature>
<evidence type="ECO:0000313" key="2">
    <source>
        <dbReference type="EMBL" id="KAE9356248.1"/>
    </source>
</evidence>
<feature type="compositionally biased region" description="Low complexity" evidence="1">
    <location>
        <begin position="463"/>
        <end position="476"/>
    </location>
</feature>
<evidence type="ECO:0000256" key="1">
    <source>
        <dbReference type="SAM" id="MobiDB-lite"/>
    </source>
</evidence>
<evidence type="ECO:0000313" key="3">
    <source>
        <dbReference type="Proteomes" id="UP000486351"/>
    </source>
</evidence>
<sequence length="630" mass="67728">MMQIQSSSAPLPAGVGAAMGDQTSHVQFWNQVSGGHVAQVTPLPGGGWSQTAPTLQPSQYVGSAGLVLGYGNGAPVPTPTASQHGAVVPQTPATTTTTMSPQTTRIRTAIPSYQNCTIGTPPAAAGVGVSYPFYQPPNWVQVPVQSRPLSAPDARASLAPTWPMQAGPTPVSYPGQYSYQDQTVSTSPAVTYLQTQPVATAPPPSGQTPTGGPPPPPGATPPNLGGTPPAGGPPPPNLNGYAYPPTQAPYNYESVPGLVTGTRSYGMPSRINNVVKMIQPFYSDSASVDKARTFWDAFDRATEGLEDALRLSAFRECLKGKAGEQWWMYSQINDFETLRTRFHDQFVCQTPLQMIERLKSTKRSKGMSAEVWGDLISSLCYAAQCYDAEMRYQYFLSGLRNKEWKAALATTIVNSIPHAVAVLLFKNMHLPIEDDSEFAEDSRSKPATENAMMKQMLTMMQQTQKTAGATAQKQMARPPRSPRQSQAVAAAYDQPDSPGPMNASPRSASRVPMPETPFRGIRKRPDMYTQVGRVVCGRCHNLGCSRINCRRSLATCPNCKAKGVECEMPRAEYPQAGSGQGGQPRGNRTCFMCNSPDHLVMHCPTWAAILQMTPQGSVNNASPVSAPSQL</sequence>
<dbReference type="GO" id="GO:0008270">
    <property type="term" value="F:zinc ion binding"/>
    <property type="evidence" value="ECO:0007669"/>
    <property type="project" value="InterPro"/>
</dbReference>
<gene>
    <name evidence="2" type="ORF">PF008_g3699</name>
</gene>
<dbReference type="SUPFAM" id="SSF57756">
    <property type="entry name" value="Retrovirus zinc finger-like domains"/>
    <property type="match status" value="1"/>
</dbReference>
<protein>
    <recommendedName>
        <fullName evidence="4">CCHC-type domain-containing protein</fullName>
    </recommendedName>
</protein>
<accession>A0A6G0SDF8</accession>
<feature type="compositionally biased region" description="Low complexity" evidence="1">
    <location>
        <begin position="89"/>
        <end position="101"/>
    </location>
</feature>
<feature type="region of interest" description="Disordered" evidence="1">
    <location>
        <begin position="463"/>
        <end position="521"/>
    </location>
</feature>
<comment type="caution">
    <text evidence="2">The sequence shown here is derived from an EMBL/GenBank/DDBJ whole genome shotgun (WGS) entry which is preliminary data.</text>
</comment>
<feature type="region of interest" description="Disordered" evidence="1">
    <location>
        <begin position="197"/>
        <end position="244"/>
    </location>
</feature>
<dbReference type="InterPro" id="IPR036875">
    <property type="entry name" value="Znf_CCHC_sf"/>
</dbReference>
<evidence type="ECO:0008006" key="4">
    <source>
        <dbReference type="Google" id="ProtNLM"/>
    </source>
</evidence>
<dbReference type="GO" id="GO:0003676">
    <property type="term" value="F:nucleic acid binding"/>
    <property type="evidence" value="ECO:0007669"/>
    <property type="project" value="InterPro"/>
</dbReference>
<reference evidence="2 3" key="1">
    <citation type="submission" date="2018-09" db="EMBL/GenBank/DDBJ databases">
        <title>Genomic investigation of the strawberry pathogen Phytophthora fragariae indicates pathogenicity is determined by transcriptional variation in three key races.</title>
        <authorList>
            <person name="Adams T.M."/>
            <person name="Armitage A.D."/>
            <person name="Sobczyk M.K."/>
            <person name="Bates H.J."/>
            <person name="Dunwell J.M."/>
            <person name="Nellist C.F."/>
            <person name="Harrison R.J."/>
        </authorList>
    </citation>
    <scope>NUCLEOTIDE SEQUENCE [LARGE SCALE GENOMIC DNA]</scope>
    <source>
        <strain evidence="2 3">NOV-77</strain>
    </source>
</reference>
<dbReference type="Proteomes" id="UP000486351">
    <property type="component" value="Unassembled WGS sequence"/>
</dbReference>
<dbReference type="EMBL" id="QXFY01000116">
    <property type="protein sequence ID" value="KAE9356248.1"/>
    <property type="molecule type" value="Genomic_DNA"/>
</dbReference>